<dbReference type="PANTHER" id="PTHR43531:SF11">
    <property type="entry name" value="METHYL-ACCEPTING CHEMOTAXIS PROTEIN 3"/>
    <property type="match status" value="1"/>
</dbReference>
<dbReference type="SMART" id="SM00304">
    <property type="entry name" value="HAMP"/>
    <property type="match status" value="2"/>
</dbReference>
<dbReference type="Pfam" id="PF00672">
    <property type="entry name" value="HAMP"/>
    <property type="match status" value="1"/>
</dbReference>
<dbReference type="SMART" id="SM00283">
    <property type="entry name" value="MA"/>
    <property type="match status" value="1"/>
</dbReference>
<evidence type="ECO:0000259" key="4">
    <source>
        <dbReference type="PROSITE" id="PS50111"/>
    </source>
</evidence>
<dbReference type="InterPro" id="IPR004089">
    <property type="entry name" value="MCPsignal_dom"/>
</dbReference>
<dbReference type="GO" id="GO:0004888">
    <property type="term" value="F:transmembrane signaling receptor activity"/>
    <property type="evidence" value="ECO:0007669"/>
    <property type="project" value="InterPro"/>
</dbReference>
<dbReference type="InterPro" id="IPR051310">
    <property type="entry name" value="MCP_chemotaxis"/>
</dbReference>
<protein>
    <submittedName>
        <fullName evidence="6">Methyl-accepting chemotaxis sensory transducer</fullName>
    </submittedName>
</protein>
<dbReference type="eggNOG" id="COG0840">
    <property type="taxonomic scope" value="Bacteria"/>
</dbReference>
<dbReference type="GO" id="GO:0016020">
    <property type="term" value="C:membrane"/>
    <property type="evidence" value="ECO:0007669"/>
    <property type="project" value="InterPro"/>
</dbReference>
<evidence type="ECO:0000313" key="7">
    <source>
        <dbReference type="Proteomes" id="UP000009134"/>
    </source>
</evidence>
<dbReference type="HOGENOM" id="CLU_000445_107_20_5"/>
<dbReference type="EMBL" id="CP000248">
    <property type="protein sequence ID" value="ABD27483.1"/>
    <property type="molecule type" value="Genomic_DNA"/>
</dbReference>
<dbReference type="Proteomes" id="UP000009134">
    <property type="component" value="Chromosome"/>
</dbReference>
<evidence type="ECO:0000313" key="6">
    <source>
        <dbReference type="EMBL" id="ABD27483.1"/>
    </source>
</evidence>
<dbReference type="PROSITE" id="PS50111">
    <property type="entry name" value="CHEMOTAXIS_TRANSDUC_2"/>
    <property type="match status" value="1"/>
</dbReference>
<feature type="domain" description="HAMP" evidence="5">
    <location>
        <begin position="229"/>
        <end position="282"/>
    </location>
</feature>
<dbReference type="SUPFAM" id="SSF58104">
    <property type="entry name" value="Methyl-accepting chemotaxis protein (MCP) signaling domain"/>
    <property type="match status" value="1"/>
</dbReference>
<accession>Q2G3U0</accession>
<organism evidence="6 7">
    <name type="scientific">Novosphingobium aromaticivorans (strain ATCC 700278 / DSM 12444 / CCUG 56034 / CIP 105152 / NBRC 16084 / F199)</name>
    <dbReference type="NCBI Taxonomy" id="279238"/>
    <lineage>
        <taxon>Bacteria</taxon>
        <taxon>Pseudomonadati</taxon>
        <taxon>Pseudomonadota</taxon>
        <taxon>Alphaproteobacteria</taxon>
        <taxon>Sphingomonadales</taxon>
        <taxon>Sphingomonadaceae</taxon>
        <taxon>Novosphingobium</taxon>
    </lineage>
</organism>
<name>Q2G3U0_NOVAD</name>
<dbReference type="KEGG" id="nar:Saro_3048"/>
<dbReference type="PRINTS" id="PR00260">
    <property type="entry name" value="CHEMTRNSDUCR"/>
</dbReference>
<evidence type="ECO:0000259" key="5">
    <source>
        <dbReference type="PROSITE" id="PS50885"/>
    </source>
</evidence>
<sequence length="601" mass="62679">MRKMRHLHAGRSYPERRQPMLQGQSITRKVMAGCLILGLGAMASTGLGLAGTVRLEAAMEKLNAATALLRAHMEADMGHDAIRSEVVSIVASRQTAAIDGLAAGRELADRLVEFEKNMEPTAKVEDAPEVSAARAAADPAFRAYVAIGREVSAAAERGAVPGDAELQRFQHLFTQLEADMSKISDAVEAHSSETVAEASSAAAQARVLGIGSLFVLLGILAAVVRFARRDLVDPVIAIAGRVRAMSDGRLDVEMDGARRADEIGDLARSVVALRDNLAQARAETAGQAEAIVASIGAGLSQLASGNVGYRIRETLAGPFQKLRDDFNRAMDEMASALCAVQTATATLDAVARDIGGAAGDLSNRNANQAASLQETAAAIASLAQRVAGSSEAVTAARAAVGHVGSEVSRGGGVIDDAEQAMDRIEIASQEIGTIVGVIDGIAFQTNLLALNAGVEAARAGESGKGFAVVASEVRALAQRSADAAREIKQLIANSSSEIGDGVRLVRDAGSSLRAISAQMDEINRVMEVVEAGASDQDVSLRSIDETSRQMEQITQSNSAVAEQVGNASHAVVSAIEDVLRQLQRFEIGEARRPAQIQALAA</sequence>
<dbReference type="GO" id="GO:0006935">
    <property type="term" value="P:chemotaxis"/>
    <property type="evidence" value="ECO:0007669"/>
    <property type="project" value="UniProtKB-KW"/>
</dbReference>
<evidence type="ECO:0000256" key="1">
    <source>
        <dbReference type="ARBA" id="ARBA00022500"/>
    </source>
</evidence>
<evidence type="ECO:0000256" key="3">
    <source>
        <dbReference type="PROSITE-ProRule" id="PRU00284"/>
    </source>
</evidence>
<keyword evidence="3" id="KW-0807">Transducer</keyword>
<dbReference type="STRING" id="279238.Saro_3048"/>
<comment type="similarity">
    <text evidence="2">Belongs to the methyl-accepting chemotaxis (MCP) protein family.</text>
</comment>
<keyword evidence="1" id="KW-0145">Chemotaxis</keyword>
<gene>
    <name evidence="6" type="ordered locus">Saro_3048</name>
</gene>
<dbReference type="InterPro" id="IPR004090">
    <property type="entry name" value="Chemotax_Me-accpt_rcpt"/>
</dbReference>
<dbReference type="AlphaFoldDB" id="Q2G3U0"/>
<dbReference type="PANTHER" id="PTHR43531">
    <property type="entry name" value="PROTEIN ICFG"/>
    <property type="match status" value="1"/>
</dbReference>
<proteinExistence type="inferred from homology"/>
<dbReference type="Gene3D" id="1.10.287.950">
    <property type="entry name" value="Methyl-accepting chemotaxis protein"/>
    <property type="match status" value="1"/>
</dbReference>
<dbReference type="Gene3D" id="6.10.340.10">
    <property type="match status" value="1"/>
</dbReference>
<keyword evidence="7" id="KW-1185">Reference proteome</keyword>
<dbReference type="InterPro" id="IPR003660">
    <property type="entry name" value="HAMP_dom"/>
</dbReference>
<dbReference type="Pfam" id="PF00015">
    <property type="entry name" value="MCPsignal"/>
    <property type="match status" value="1"/>
</dbReference>
<dbReference type="GO" id="GO:0007165">
    <property type="term" value="P:signal transduction"/>
    <property type="evidence" value="ECO:0007669"/>
    <property type="project" value="UniProtKB-KW"/>
</dbReference>
<dbReference type="CDD" id="cd06225">
    <property type="entry name" value="HAMP"/>
    <property type="match status" value="1"/>
</dbReference>
<dbReference type="CDD" id="cd11386">
    <property type="entry name" value="MCP_signal"/>
    <property type="match status" value="1"/>
</dbReference>
<feature type="domain" description="Methyl-accepting transducer" evidence="4">
    <location>
        <begin position="343"/>
        <end position="572"/>
    </location>
</feature>
<evidence type="ECO:0000256" key="2">
    <source>
        <dbReference type="ARBA" id="ARBA00029447"/>
    </source>
</evidence>
<reference evidence="7" key="1">
    <citation type="submission" date="2006-01" db="EMBL/GenBank/DDBJ databases">
        <title>Complete sequence of Novosphingobium aromaticivorans DSM 12444.</title>
        <authorList>
            <consortium name="US DOE Joint Genome Institute"/>
            <person name="Copeland A."/>
            <person name="Lucas S."/>
            <person name="Lapidus A."/>
            <person name="Barry K."/>
            <person name="Detter J.C."/>
            <person name="Glavina T."/>
            <person name="Hammon N."/>
            <person name="Israni S."/>
            <person name="Pitluck S."/>
            <person name="Chain P."/>
            <person name="Malfatti S."/>
            <person name="Shin M."/>
            <person name="Vergez L."/>
            <person name="Schmutz J."/>
            <person name="Larimer F."/>
            <person name="Land M."/>
            <person name="Kyrpides N."/>
            <person name="Ivanova N."/>
            <person name="Fredrickson J."/>
            <person name="Balkwill D."/>
            <person name="Romine M.F."/>
            <person name="Richardson P."/>
        </authorList>
    </citation>
    <scope>NUCLEOTIDE SEQUENCE [LARGE SCALE GENOMIC DNA]</scope>
    <source>
        <strain evidence="7">ATCC 700278 / DSM 12444 / CCUG 56034 / CIP 105152 / NBRC 16084 / F199</strain>
    </source>
</reference>
<dbReference type="PROSITE" id="PS50885">
    <property type="entry name" value="HAMP"/>
    <property type="match status" value="1"/>
</dbReference>